<proteinExistence type="predicted"/>
<dbReference type="EMBL" id="JADFTS010000007">
    <property type="protein sequence ID" value="KAF9598504.1"/>
    <property type="molecule type" value="Genomic_DNA"/>
</dbReference>
<protein>
    <recommendedName>
        <fullName evidence="4">Transposase</fullName>
    </recommendedName>
</protein>
<gene>
    <name evidence="2" type="ORF">IFM89_028036</name>
</gene>
<accession>A0A835HHK7</accession>
<organism evidence="2 3">
    <name type="scientific">Coptis chinensis</name>
    <dbReference type="NCBI Taxonomy" id="261450"/>
    <lineage>
        <taxon>Eukaryota</taxon>
        <taxon>Viridiplantae</taxon>
        <taxon>Streptophyta</taxon>
        <taxon>Embryophyta</taxon>
        <taxon>Tracheophyta</taxon>
        <taxon>Spermatophyta</taxon>
        <taxon>Magnoliopsida</taxon>
        <taxon>Ranunculales</taxon>
        <taxon>Ranunculaceae</taxon>
        <taxon>Coptidoideae</taxon>
        <taxon>Coptis</taxon>
    </lineage>
</organism>
<feature type="compositionally biased region" description="Basic and acidic residues" evidence="1">
    <location>
        <begin position="304"/>
        <end position="315"/>
    </location>
</feature>
<dbReference type="AlphaFoldDB" id="A0A835HHK7"/>
<reference evidence="2 3" key="1">
    <citation type="submission" date="2020-10" db="EMBL/GenBank/DDBJ databases">
        <title>The Coptis chinensis genome and diversification of protoberbering-type alkaloids.</title>
        <authorList>
            <person name="Wang B."/>
            <person name="Shu S."/>
            <person name="Song C."/>
            <person name="Liu Y."/>
        </authorList>
    </citation>
    <scope>NUCLEOTIDE SEQUENCE [LARGE SCALE GENOMIC DNA]</scope>
    <source>
        <strain evidence="2">HL-2020</strain>
        <tissue evidence="2">Leaf</tissue>
    </source>
</reference>
<evidence type="ECO:0000256" key="1">
    <source>
        <dbReference type="SAM" id="MobiDB-lite"/>
    </source>
</evidence>
<feature type="compositionally biased region" description="Basic and acidic residues" evidence="1">
    <location>
        <begin position="284"/>
        <end position="294"/>
    </location>
</feature>
<name>A0A835HHK7_9MAGN</name>
<dbReference type="PANTHER" id="PTHR33018:SF34">
    <property type="entry name" value="OS02G0472350 PROTEIN"/>
    <property type="match status" value="1"/>
</dbReference>
<evidence type="ECO:0008006" key="4">
    <source>
        <dbReference type="Google" id="ProtNLM"/>
    </source>
</evidence>
<evidence type="ECO:0000313" key="3">
    <source>
        <dbReference type="Proteomes" id="UP000631114"/>
    </source>
</evidence>
<dbReference type="PANTHER" id="PTHR33018">
    <property type="entry name" value="OS10G0338966 PROTEIN-RELATED"/>
    <property type="match status" value="1"/>
</dbReference>
<sequence>MYCMEYIHDGNLGSHKNGRRVIMNEDIESAHPMDKKGKQYVLPNIEYQQVRKWVLMHSSENAEWEEKYQVYLQSQKSRGPRFQVEFTDDGQATGKYRAKYATIVGQVARTHYPPMYKDQGRFRDLTKDALWKKVLVEIDLPLIRKECTLRKLNTAWKQKKYELRQVYDKFPTDAERKRNVPSKVKKEEWEVFVDMCSTEEDKTKRFNGKLAREQMKNPHTTGRMGAVPVIGRLVSNEPDIVERDLDNDPVALVIGREGRGRVRGLGSGVTKTVYHASSPYKEIAQREKRARENSESGYEAIMARLDEADKAREDT</sequence>
<evidence type="ECO:0000313" key="2">
    <source>
        <dbReference type="EMBL" id="KAF9598504.1"/>
    </source>
</evidence>
<comment type="caution">
    <text evidence="2">The sequence shown here is derived from an EMBL/GenBank/DDBJ whole genome shotgun (WGS) entry which is preliminary data.</text>
</comment>
<keyword evidence="3" id="KW-1185">Reference proteome</keyword>
<feature type="region of interest" description="Disordered" evidence="1">
    <location>
        <begin position="284"/>
        <end position="315"/>
    </location>
</feature>
<dbReference type="Proteomes" id="UP000631114">
    <property type="component" value="Unassembled WGS sequence"/>
</dbReference>